<dbReference type="PROSITE" id="PS51898">
    <property type="entry name" value="TYR_RECOMBINASE"/>
    <property type="match status" value="1"/>
</dbReference>
<dbReference type="Proteomes" id="UP001257909">
    <property type="component" value="Unassembled WGS sequence"/>
</dbReference>
<dbReference type="PANTHER" id="PTHR30629:SF6">
    <property type="entry name" value="PROPHAGE INTEGRASE INTA-RELATED"/>
    <property type="match status" value="1"/>
</dbReference>
<sequence>MQSLSVVISDAAITRHSADADVGELRDQRNPLAFRFHKSRQKGTWYLVRYEKRTKIRHRLGYWPTLKTKDAVAMVPDTLQRINRSEVVSADKFDTVGELLAWYRDRCQAEKFKALSRKRAIKSHMDCHLIPKLGSIRLCDLDKKLIDEKLFLPLQAEALKASTIKHMFYTLKPAFKRAADLGYITRNPMLGIVFGEHVTKRIKPKEAKLHVSDRDQVMEQLFNQPNPLRMFLLFMIMFGTRIGETRNLQWSHIQLKERRIVIPAELTKTEDSHVLPITDAVFELLTEYQQHFGSRSGNLFEHKGYPLTAGQGQKWVRQAGKGNWSAHDLRKFARSSWAELGIDYWVGERLLNHKPKGLDAVYIKAGAIDVKLAALNVYHNWLFSCRPSTGTGAQSKAA</sequence>
<name>A0ABU1VVK6_9GAMM</name>
<dbReference type="InterPro" id="IPR010998">
    <property type="entry name" value="Integrase_recombinase_N"/>
</dbReference>
<proteinExistence type="inferred from homology"/>
<keyword evidence="2" id="KW-0229">DNA integration</keyword>
<evidence type="ECO:0000313" key="7">
    <source>
        <dbReference type="Proteomes" id="UP001257909"/>
    </source>
</evidence>
<dbReference type="Gene3D" id="1.10.150.130">
    <property type="match status" value="1"/>
</dbReference>
<evidence type="ECO:0000259" key="5">
    <source>
        <dbReference type="PROSITE" id="PS51898"/>
    </source>
</evidence>
<dbReference type="InterPro" id="IPR011010">
    <property type="entry name" value="DNA_brk_join_enz"/>
</dbReference>
<keyword evidence="7" id="KW-1185">Reference proteome</keyword>
<protein>
    <submittedName>
        <fullName evidence="6">Integrase</fullName>
    </submittedName>
</protein>
<dbReference type="EMBL" id="JAVDWR010000001">
    <property type="protein sequence ID" value="MDR7119739.1"/>
    <property type="molecule type" value="Genomic_DNA"/>
</dbReference>
<dbReference type="RefSeq" id="WP_310274524.1">
    <property type="nucleotide sequence ID" value="NZ_JAVDWR010000001.1"/>
</dbReference>
<accession>A0ABU1VVK6</accession>
<evidence type="ECO:0000256" key="1">
    <source>
        <dbReference type="ARBA" id="ARBA00008857"/>
    </source>
</evidence>
<dbReference type="InterPro" id="IPR013762">
    <property type="entry name" value="Integrase-like_cat_sf"/>
</dbReference>
<feature type="domain" description="Tyr recombinase" evidence="5">
    <location>
        <begin position="207"/>
        <end position="376"/>
    </location>
</feature>
<dbReference type="PANTHER" id="PTHR30629">
    <property type="entry name" value="PROPHAGE INTEGRASE"/>
    <property type="match status" value="1"/>
</dbReference>
<gene>
    <name evidence="6" type="ORF">J2W69_000654</name>
</gene>
<evidence type="ECO:0000256" key="2">
    <source>
        <dbReference type="ARBA" id="ARBA00022908"/>
    </source>
</evidence>
<keyword evidence="3" id="KW-0238">DNA-binding</keyword>
<dbReference type="InterPro" id="IPR050808">
    <property type="entry name" value="Phage_Integrase"/>
</dbReference>
<evidence type="ECO:0000256" key="4">
    <source>
        <dbReference type="ARBA" id="ARBA00023172"/>
    </source>
</evidence>
<reference evidence="6 7" key="1">
    <citation type="submission" date="2023-07" db="EMBL/GenBank/DDBJ databases">
        <title>Sorghum-associated microbial communities from plants grown in Nebraska, USA.</title>
        <authorList>
            <person name="Schachtman D."/>
        </authorList>
    </citation>
    <scope>NUCLEOTIDE SEQUENCE [LARGE SCALE GENOMIC DNA]</scope>
    <source>
        <strain evidence="6 7">4138</strain>
    </source>
</reference>
<comment type="caution">
    <text evidence="6">The sequence shown here is derived from an EMBL/GenBank/DDBJ whole genome shotgun (WGS) entry which is preliminary data.</text>
</comment>
<keyword evidence="4" id="KW-0233">DNA recombination</keyword>
<dbReference type="Pfam" id="PF00589">
    <property type="entry name" value="Phage_integrase"/>
    <property type="match status" value="1"/>
</dbReference>
<evidence type="ECO:0000313" key="6">
    <source>
        <dbReference type="EMBL" id="MDR7119739.1"/>
    </source>
</evidence>
<organism evidence="6 7">
    <name type="scientific">Rheinheimera soli</name>
    <dbReference type="NCBI Taxonomy" id="443616"/>
    <lineage>
        <taxon>Bacteria</taxon>
        <taxon>Pseudomonadati</taxon>
        <taxon>Pseudomonadota</taxon>
        <taxon>Gammaproteobacteria</taxon>
        <taxon>Chromatiales</taxon>
        <taxon>Chromatiaceae</taxon>
        <taxon>Rheinheimera</taxon>
    </lineage>
</organism>
<dbReference type="SUPFAM" id="SSF56349">
    <property type="entry name" value="DNA breaking-rejoining enzymes"/>
    <property type="match status" value="1"/>
</dbReference>
<dbReference type="Gene3D" id="1.10.443.10">
    <property type="entry name" value="Intergrase catalytic core"/>
    <property type="match status" value="1"/>
</dbReference>
<evidence type="ECO:0000256" key="3">
    <source>
        <dbReference type="ARBA" id="ARBA00023125"/>
    </source>
</evidence>
<comment type="similarity">
    <text evidence="1">Belongs to the 'phage' integrase family.</text>
</comment>
<dbReference type="InterPro" id="IPR002104">
    <property type="entry name" value="Integrase_catalytic"/>
</dbReference>